<evidence type="ECO:0000313" key="2">
    <source>
        <dbReference type="Proteomes" id="UP000749471"/>
    </source>
</evidence>
<gene>
    <name evidence="1" type="ORF">KQI42_05700</name>
</gene>
<protein>
    <recommendedName>
        <fullName evidence="3">DUF5082 domain-containing protein</fullName>
    </recommendedName>
</protein>
<dbReference type="RefSeq" id="WP_216517669.1">
    <property type="nucleotide sequence ID" value="NZ_JAHLPM010000004.1"/>
</dbReference>
<reference evidence="1 2" key="1">
    <citation type="submission" date="2021-06" db="EMBL/GenBank/DDBJ databases">
        <authorList>
            <person name="Sun Q."/>
            <person name="Li D."/>
        </authorList>
    </citation>
    <scope>NUCLEOTIDE SEQUENCE [LARGE SCALE GENOMIC DNA]</scope>
    <source>
        <strain evidence="1 2">MSJ-40</strain>
    </source>
</reference>
<keyword evidence="2" id="KW-1185">Reference proteome</keyword>
<evidence type="ECO:0000313" key="1">
    <source>
        <dbReference type="EMBL" id="MBU5437491.1"/>
    </source>
</evidence>
<organism evidence="1 2">
    <name type="scientific">Tissierella simiarum</name>
    <dbReference type="NCBI Taxonomy" id="2841534"/>
    <lineage>
        <taxon>Bacteria</taxon>
        <taxon>Bacillati</taxon>
        <taxon>Bacillota</taxon>
        <taxon>Tissierellia</taxon>
        <taxon>Tissierellales</taxon>
        <taxon>Tissierellaceae</taxon>
        <taxon>Tissierella</taxon>
    </lineage>
</organism>
<accession>A0ABS6E3K2</accession>
<dbReference type="Proteomes" id="UP000749471">
    <property type="component" value="Unassembled WGS sequence"/>
</dbReference>
<evidence type="ECO:0008006" key="3">
    <source>
        <dbReference type="Google" id="ProtNLM"/>
    </source>
</evidence>
<proteinExistence type="predicted"/>
<comment type="caution">
    <text evidence="1">The sequence shown here is derived from an EMBL/GenBank/DDBJ whole genome shotgun (WGS) entry which is preliminary data.</text>
</comment>
<name>A0ABS6E3K2_9FIRM</name>
<dbReference type="EMBL" id="JAHLPM010000004">
    <property type="protein sequence ID" value="MBU5437491.1"/>
    <property type="molecule type" value="Genomic_DNA"/>
</dbReference>
<sequence>MNKEQLSQLRYLKNEIEILKKQIEDIDFTMTTDTVKGSSPYFPYVEHSIKIRGIDYKSYNDKIERLQRKLNRRVEELIYLVEEMNDYISNVDDSLIRQILTLRYIMD</sequence>